<comment type="caution">
    <text evidence="2">The sequence shown here is derived from an EMBL/GenBank/DDBJ whole genome shotgun (WGS) entry which is preliminary data.</text>
</comment>
<accession>A0AA36NDS9</accession>
<sequence length="173" mass="19349">MDARPSETELTAEKVRELELGLKAVSTPEGQSSTGFSGSTSADKVYNGLLVEDDEASVEPSLDGRTEVSSLSPRSEATWVPCRANSHRWYWWQYDSGDVCLKEPRAPVGAIEERIADLMAELEQASDATLGPQLTEEAVLLQVRDMRHKEYKEFLCDVHQETTWWDWLCGLAA</sequence>
<keyword evidence="3" id="KW-1185">Reference proteome</keyword>
<evidence type="ECO:0000313" key="2">
    <source>
        <dbReference type="EMBL" id="CAJ1403372.1"/>
    </source>
</evidence>
<protein>
    <submittedName>
        <fullName evidence="2">Uncharacterized protein</fullName>
    </submittedName>
</protein>
<feature type="compositionally biased region" description="Low complexity" evidence="1">
    <location>
        <begin position="32"/>
        <end position="41"/>
    </location>
</feature>
<dbReference type="EMBL" id="CAUJNA010003493">
    <property type="protein sequence ID" value="CAJ1403372.1"/>
    <property type="molecule type" value="Genomic_DNA"/>
</dbReference>
<reference evidence="2" key="1">
    <citation type="submission" date="2023-08" db="EMBL/GenBank/DDBJ databases">
        <authorList>
            <person name="Chen Y."/>
            <person name="Shah S."/>
            <person name="Dougan E. K."/>
            <person name="Thang M."/>
            <person name="Chan C."/>
        </authorList>
    </citation>
    <scope>NUCLEOTIDE SEQUENCE</scope>
</reference>
<dbReference type="Proteomes" id="UP001178507">
    <property type="component" value="Unassembled WGS sequence"/>
</dbReference>
<organism evidence="2 3">
    <name type="scientific">Effrenium voratum</name>
    <dbReference type="NCBI Taxonomy" id="2562239"/>
    <lineage>
        <taxon>Eukaryota</taxon>
        <taxon>Sar</taxon>
        <taxon>Alveolata</taxon>
        <taxon>Dinophyceae</taxon>
        <taxon>Suessiales</taxon>
        <taxon>Symbiodiniaceae</taxon>
        <taxon>Effrenium</taxon>
    </lineage>
</organism>
<gene>
    <name evidence="2" type="ORF">EVOR1521_LOCUS26057</name>
</gene>
<evidence type="ECO:0000256" key="1">
    <source>
        <dbReference type="SAM" id="MobiDB-lite"/>
    </source>
</evidence>
<feature type="region of interest" description="Disordered" evidence="1">
    <location>
        <begin position="22"/>
        <end position="42"/>
    </location>
</feature>
<proteinExistence type="predicted"/>
<evidence type="ECO:0000313" key="3">
    <source>
        <dbReference type="Proteomes" id="UP001178507"/>
    </source>
</evidence>
<name>A0AA36NDS9_9DINO</name>
<dbReference type="AlphaFoldDB" id="A0AA36NDS9"/>